<dbReference type="GO" id="GO:0043130">
    <property type="term" value="F:ubiquitin binding"/>
    <property type="evidence" value="ECO:0007669"/>
    <property type="project" value="InterPro"/>
</dbReference>
<dbReference type="Pfam" id="PF00439">
    <property type="entry name" value="Bromodomain"/>
    <property type="match status" value="1"/>
</dbReference>
<dbReference type="SUPFAM" id="SSF48464">
    <property type="entry name" value="ENTH/VHS domain"/>
    <property type="match status" value="1"/>
</dbReference>
<feature type="chain" id="PRO_5035278835" description="Bromo domain-containing protein" evidence="10">
    <location>
        <begin position="28"/>
        <end position="1380"/>
    </location>
</feature>
<dbReference type="PRINTS" id="PR00503">
    <property type="entry name" value="BROMODOMAIN"/>
</dbReference>
<sequence>MAPASAPSNSFFLLLLFSVALLASVDAFSSRSIFPDVYLHLRFYNHERVLGSGPDATVVYAVERRTSTSGAGFGNVIVYDNLLRESVDPDSPIIGRNQGMGVGSSTAEDSGLTNFQLVFTAGEYDGSSLAVQGLFPVAPLGTLFERAITGGTGRFRSARGYLLTREIRSTNTTLTAQLDAYGGTNPKAVAGPSSRRQPTGSVPGSRQSHVRSTSGVAPALILRVARSRRRHGPGNVDSCNGGIFLVPPRWTLPAPSDGLDGYFTVVSDGQGRRSSATVELGPRPHRTSMAADMLLEMVMNNCGEQVHKQVIDNEILSILVKIVKKKSDLPVRERIFLLLDATQTALGGASGKYPQYYAAYFELVPHVVIPQKSSPQKQANNFQSQEFPSQKLGNVVKQLTTQSIPDSRYSELTKAVNGNWNLVIHKASSVLEVLRDVLNALDPKLPLGASDEFILDLVEQCSFQKQRIMQLVMTSRDEKLVTQAIELNEQLHQVLCHHDRLLSVNATATPACDAHGEGEEEEDAESLWRRIRKGKACAEEDSDESVNIFRSVPKEKMSRPIIRPLFIQPSELDGKPCPPDNQSIGLGSKQHSRADLPPPPSQHRERESFFNNKAMDSSGLAAHVRGLSLHNHDSNSSGSCSTDSSERDVFGFLRTSNPNSGHSHRSRQLVAGAASAFAIDPSELLACESNSHGSIIFGHLVMEKCILRIKLKAPGNPLTINSPLDIGNATLIVKDTAVTEITSSSEEYIPQSNRKNMKRKRGHKTYQRKGKQAKLTKDLSSDLVSSDTKDNLNLEPSDDNQHGSEVKPEPHNGSNTPSVMSNTDTEAPIGRISDKKGHPRVKVKLKSARVSEPYKSGSDAQTPSETEKSNPQVAPSVVESAAEKEESTFSDGQTSDMNNTISDKLCKKKGSIKIKSSLGLGFPSEIKQDRNPSKLVISSELPSKKKSVVAETARTVDTSVPRNKIQRERTLPSNDPRYSEKELNAALVVIKKVMKMEAADPFNTPVDPVALGIPDYFDIIDTPMDFGTIVQNLESRFKYLNSEGVFKDVQYIWDNCYKYNNKGDYVVDLMKRVKKNFMKYWLASGLYSDISGIVDETQTEDISRSGQDKQYSKSKSKHKRRRYGIDQHKSDCLCAVCAVRRRRKEREENSIAVENQAETSDHNMSRELKIEPNSNSPDSTLVNSLIWLRQSLMESSAQDIPCSEDATSSMDRLPEIDTNANGEDDNEEKFATPSRVNSAQMEKQEMDIELGFEQNDSGGNNQSSQHSFENGRKNSKSEFQGQFREVMQPGEQKDDTTLNVEASYHYSHMNQNQEESHGQDHLTKTQKFPQLQENKLMLQLCKSLFPSDRRSVWNGPHSLNRGSLSFRNSAIHDALESLMK</sequence>
<dbReference type="GO" id="GO:0009699">
    <property type="term" value="P:phenylpropanoid biosynthetic process"/>
    <property type="evidence" value="ECO:0007669"/>
    <property type="project" value="UniProtKB-ARBA"/>
</dbReference>
<dbReference type="Gene3D" id="1.20.58.160">
    <property type="match status" value="1"/>
</dbReference>
<evidence type="ECO:0000259" key="12">
    <source>
        <dbReference type="PROSITE" id="PS50179"/>
    </source>
</evidence>
<feature type="compositionally biased region" description="Basic residues" evidence="9">
    <location>
        <begin position="755"/>
        <end position="774"/>
    </location>
</feature>
<dbReference type="InterPro" id="IPR018359">
    <property type="entry name" value="Bromodomain_CS"/>
</dbReference>
<dbReference type="EMBL" id="JACMSC010000005">
    <property type="protein sequence ID" value="KAG6522643.1"/>
    <property type="molecule type" value="Genomic_DNA"/>
</dbReference>
<feature type="region of interest" description="Disordered" evidence="9">
    <location>
        <begin position="567"/>
        <end position="605"/>
    </location>
</feature>
<dbReference type="Pfam" id="PF03018">
    <property type="entry name" value="Dirigent"/>
    <property type="match status" value="1"/>
</dbReference>
<dbReference type="PANTHER" id="PTHR47809">
    <property type="entry name" value="DNA-BINDING BROMODOMAIN-CONTAINING PROTEIN"/>
    <property type="match status" value="1"/>
</dbReference>
<dbReference type="SMART" id="SM00297">
    <property type="entry name" value="BROMO"/>
    <property type="match status" value="1"/>
</dbReference>
<feature type="domain" description="GAT" evidence="13">
    <location>
        <begin position="414"/>
        <end position="503"/>
    </location>
</feature>
<dbReference type="InterPro" id="IPR044859">
    <property type="entry name" value="Allene_oxi_cyc_Dirigent"/>
</dbReference>
<keyword evidence="5" id="KW-0964">Secreted</keyword>
<gene>
    <name evidence="14" type="ORF">ZIOFF_019789</name>
</gene>
<evidence type="ECO:0000256" key="4">
    <source>
        <dbReference type="ARBA" id="ARBA00022448"/>
    </source>
</evidence>
<comment type="similarity">
    <text evidence="2">Belongs to the plant dirigent protein family.</text>
</comment>
<dbReference type="GO" id="GO:0015031">
    <property type="term" value="P:protein transport"/>
    <property type="evidence" value="ECO:0007669"/>
    <property type="project" value="UniProtKB-KW"/>
</dbReference>
<dbReference type="PROSITE" id="PS50014">
    <property type="entry name" value="BROMODOMAIN_2"/>
    <property type="match status" value="1"/>
</dbReference>
<evidence type="ECO:0000256" key="8">
    <source>
        <dbReference type="PROSITE-ProRule" id="PRU00035"/>
    </source>
</evidence>
<keyword evidence="7 8" id="KW-0103">Bromodomain</keyword>
<dbReference type="Gene3D" id="2.40.480.10">
    <property type="entry name" value="Allene oxide cyclase-like"/>
    <property type="match status" value="1"/>
</dbReference>
<feature type="domain" description="Bromo" evidence="11">
    <location>
        <begin position="994"/>
        <end position="1067"/>
    </location>
</feature>
<dbReference type="Proteomes" id="UP000734854">
    <property type="component" value="Unassembled WGS sequence"/>
</dbReference>
<name>A0A8J5LP75_ZINOF</name>
<evidence type="ECO:0000256" key="10">
    <source>
        <dbReference type="SAM" id="SignalP"/>
    </source>
</evidence>
<feature type="region of interest" description="Disordered" evidence="9">
    <location>
        <begin position="1099"/>
        <end position="1123"/>
    </location>
</feature>
<feature type="region of interest" description="Disordered" evidence="9">
    <location>
        <begin position="744"/>
        <end position="901"/>
    </location>
</feature>
<keyword evidence="10" id="KW-0732">Signal</keyword>
<evidence type="ECO:0008006" key="16">
    <source>
        <dbReference type="Google" id="ProtNLM"/>
    </source>
</evidence>
<dbReference type="InterPro" id="IPR002014">
    <property type="entry name" value="VHS_dom"/>
</dbReference>
<dbReference type="SUPFAM" id="SSF89009">
    <property type="entry name" value="GAT-like domain"/>
    <property type="match status" value="1"/>
</dbReference>
<proteinExistence type="inferred from homology"/>
<feature type="compositionally biased region" description="Basic and acidic residues" evidence="9">
    <location>
        <begin position="799"/>
        <end position="810"/>
    </location>
</feature>
<dbReference type="Gene3D" id="1.25.40.90">
    <property type="match status" value="1"/>
</dbReference>
<organism evidence="14 15">
    <name type="scientific">Zingiber officinale</name>
    <name type="common">Ginger</name>
    <name type="synonym">Amomum zingiber</name>
    <dbReference type="NCBI Taxonomy" id="94328"/>
    <lineage>
        <taxon>Eukaryota</taxon>
        <taxon>Viridiplantae</taxon>
        <taxon>Streptophyta</taxon>
        <taxon>Embryophyta</taxon>
        <taxon>Tracheophyta</taxon>
        <taxon>Spermatophyta</taxon>
        <taxon>Magnoliopsida</taxon>
        <taxon>Liliopsida</taxon>
        <taxon>Zingiberales</taxon>
        <taxon>Zingiberaceae</taxon>
        <taxon>Zingiber</taxon>
    </lineage>
</organism>
<evidence type="ECO:0000259" key="11">
    <source>
        <dbReference type="PROSITE" id="PS50014"/>
    </source>
</evidence>
<evidence type="ECO:0000313" key="15">
    <source>
        <dbReference type="Proteomes" id="UP000734854"/>
    </source>
</evidence>
<comment type="caution">
    <text evidence="14">The sequence shown here is derived from an EMBL/GenBank/DDBJ whole genome shotgun (WGS) entry which is preliminary data.</text>
</comment>
<feature type="compositionally biased region" description="Polar residues" evidence="9">
    <location>
        <begin position="858"/>
        <end position="872"/>
    </location>
</feature>
<evidence type="ECO:0000256" key="6">
    <source>
        <dbReference type="ARBA" id="ARBA00022927"/>
    </source>
</evidence>
<feature type="compositionally biased region" description="Polar residues" evidence="9">
    <location>
        <begin position="744"/>
        <end position="754"/>
    </location>
</feature>
<dbReference type="PROSITE" id="PS50909">
    <property type="entry name" value="GAT"/>
    <property type="match status" value="1"/>
</dbReference>
<dbReference type="InterPro" id="IPR036427">
    <property type="entry name" value="Bromodomain-like_sf"/>
</dbReference>
<dbReference type="InterPro" id="IPR008942">
    <property type="entry name" value="ENTH_VHS"/>
</dbReference>
<feature type="domain" description="VHS" evidence="12">
    <location>
        <begin position="272"/>
        <end position="363"/>
    </location>
</feature>
<protein>
    <recommendedName>
        <fullName evidence="16">Bromo domain-containing protein</fullName>
    </recommendedName>
</protein>
<dbReference type="PROSITE" id="PS50179">
    <property type="entry name" value="VHS"/>
    <property type="match status" value="1"/>
</dbReference>
<feature type="compositionally biased region" description="Basic and acidic residues" evidence="9">
    <location>
        <begin position="1159"/>
        <end position="1170"/>
    </location>
</feature>
<evidence type="ECO:0000256" key="7">
    <source>
        <dbReference type="ARBA" id="ARBA00023117"/>
    </source>
</evidence>
<dbReference type="InterPro" id="IPR038425">
    <property type="entry name" value="GAT_sf"/>
</dbReference>
<dbReference type="InterPro" id="IPR004265">
    <property type="entry name" value="Dirigent"/>
</dbReference>
<feature type="region of interest" description="Disordered" evidence="9">
    <location>
        <begin position="179"/>
        <end position="212"/>
    </location>
</feature>
<feature type="compositionally biased region" description="Basic and acidic residues" evidence="9">
    <location>
        <begin position="1101"/>
        <end position="1111"/>
    </location>
</feature>
<dbReference type="GO" id="GO:0005576">
    <property type="term" value="C:extracellular region"/>
    <property type="evidence" value="ECO:0007669"/>
    <property type="project" value="UniProtKB-SubCell"/>
</dbReference>
<evidence type="ECO:0000259" key="13">
    <source>
        <dbReference type="PROSITE" id="PS50909"/>
    </source>
</evidence>
<feature type="compositionally biased region" description="Polar residues" evidence="9">
    <location>
        <begin position="1254"/>
        <end position="1268"/>
    </location>
</feature>
<dbReference type="Pfam" id="PF03127">
    <property type="entry name" value="GAT"/>
    <property type="match status" value="1"/>
</dbReference>
<dbReference type="CDD" id="cd14231">
    <property type="entry name" value="GAT_GGA-like_plant"/>
    <property type="match status" value="1"/>
</dbReference>
<evidence type="ECO:0000256" key="2">
    <source>
        <dbReference type="ARBA" id="ARBA00010746"/>
    </source>
</evidence>
<evidence type="ECO:0000256" key="5">
    <source>
        <dbReference type="ARBA" id="ARBA00022525"/>
    </source>
</evidence>
<accession>A0A8J5LP75</accession>
<feature type="compositionally biased region" description="Basic residues" evidence="9">
    <location>
        <begin position="1112"/>
        <end position="1122"/>
    </location>
</feature>
<reference evidence="14 15" key="1">
    <citation type="submission" date="2020-08" db="EMBL/GenBank/DDBJ databases">
        <title>Plant Genome Project.</title>
        <authorList>
            <person name="Zhang R.-G."/>
        </authorList>
    </citation>
    <scope>NUCLEOTIDE SEQUENCE [LARGE SCALE GENOMIC DNA]</scope>
    <source>
        <tissue evidence="14">Rhizome</tissue>
    </source>
</reference>
<comment type="subcellular location">
    <subcellularLocation>
        <location evidence="1">Secreted</location>
    </subcellularLocation>
</comment>
<feature type="region of interest" description="Disordered" evidence="9">
    <location>
        <begin position="1196"/>
        <end position="1276"/>
    </location>
</feature>
<dbReference type="GO" id="GO:0035091">
    <property type="term" value="F:phosphatidylinositol binding"/>
    <property type="evidence" value="ECO:0007669"/>
    <property type="project" value="InterPro"/>
</dbReference>
<evidence type="ECO:0000313" key="14">
    <source>
        <dbReference type="EMBL" id="KAG6522643.1"/>
    </source>
</evidence>
<keyword evidence="4" id="KW-0813">Transport</keyword>
<dbReference type="SUPFAM" id="SSF47370">
    <property type="entry name" value="Bromodomain"/>
    <property type="match status" value="1"/>
</dbReference>
<keyword evidence="6" id="KW-0653">Protein transport</keyword>
<dbReference type="Gene3D" id="1.20.920.10">
    <property type="entry name" value="Bromodomain-like"/>
    <property type="match status" value="1"/>
</dbReference>
<feature type="region of interest" description="Disordered" evidence="9">
    <location>
        <begin position="1145"/>
        <end position="1176"/>
    </location>
</feature>
<evidence type="ECO:0000256" key="9">
    <source>
        <dbReference type="SAM" id="MobiDB-lite"/>
    </source>
</evidence>
<dbReference type="SMART" id="SM00288">
    <property type="entry name" value="VHS"/>
    <property type="match status" value="1"/>
</dbReference>
<keyword evidence="15" id="KW-1185">Reference proteome</keyword>
<dbReference type="InterPro" id="IPR004152">
    <property type="entry name" value="GAT_dom"/>
</dbReference>
<dbReference type="InterPro" id="IPR001487">
    <property type="entry name" value="Bromodomain"/>
</dbReference>
<evidence type="ECO:0000256" key="3">
    <source>
        <dbReference type="ARBA" id="ARBA00011738"/>
    </source>
</evidence>
<feature type="compositionally biased region" description="Polar residues" evidence="9">
    <location>
        <begin position="889"/>
        <end position="901"/>
    </location>
</feature>
<dbReference type="PANTHER" id="PTHR47809:SF2">
    <property type="entry name" value="DNA-BINDING BROMODOMAIN-CONTAINING PROTEIN"/>
    <property type="match status" value="1"/>
</dbReference>
<evidence type="ECO:0000256" key="1">
    <source>
        <dbReference type="ARBA" id="ARBA00004613"/>
    </source>
</evidence>
<feature type="compositionally biased region" description="Basic residues" evidence="9">
    <location>
        <begin position="837"/>
        <end position="847"/>
    </location>
</feature>
<feature type="compositionally biased region" description="Polar residues" evidence="9">
    <location>
        <begin position="812"/>
        <end position="825"/>
    </location>
</feature>
<feature type="signal peptide" evidence="10">
    <location>
        <begin position="1"/>
        <end position="27"/>
    </location>
</feature>
<comment type="subunit">
    <text evidence="3">Homodimer.</text>
</comment>
<feature type="compositionally biased region" description="Polar residues" evidence="9">
    <location>
        <begin position="194"/>
        <end position="212"/>
    </location>
</feature>
<dbReference type="PROSITE" id="PS00633">
    <property type="entry name" value="BROMODOMAIN_1"/>
    <property type="match status" value="1"/>
</dbReference>